<reference evidence="1 2" key="1">
    <citation type="submission" date="2015-11" db="EMBL/GenBank/DDBJ databases">
        <title>Bacillus caseinolyticus sp nov.</title>
        <authorList>
            <person name="Dastager S.G."/>
            <person name="Mawlankar R."/>
        </authorList>
    </citation>
    <scope>NUCLEOTIDE SEQUENCE [LARGE SCALE GENOMIC DNA]</scope>
    <source>
        <strain evidence="1 2">SGD-V-76</strain>
    </source>
</reference>
<comment type="caution">
    <text evidence="1">The sequence shown here is derived from an EMBL/GenBank/DDBJ whole genome shotgun (WGS) entry which is preliminary data.</text>
</comment>
<evidence type="ECO:0000313" key="2">
    <source>
        <dbReference type="Proteomes" id="UP000053681"/>
    </source>
</evidence>
<keyword evidence="2" id="KW-1185">Reference proteome</keyword>
<accession>A0A0V8JME7</accession>
<organism evidence="1 2">
    <name type="scientific">Priestia veravalensis</name>
    <dbReference type="NCBI Taxonomy" id="1414648"/>
    <lineage>
        <taxon>Bacteria</taxon>
        <taxon>Bacillati</taxon>
        <taxon>Bacillota</taxon>
        <taxon>Bacilli</taxon>
        <taxon>Bacillales</taxon>
        <taxon>Bacillaceae</taxon>
        <taxon>Priestia</taxon>
    </lineage>
</organism>
<dbReference type="EMBL" id="LNQP01000028">
    <property type="protein sequence ID" value="KSU88138.1"/>
    <property type="molecule type" value="Genomic_DNA"/>
</dbReference>
<gene>
    <name evidence="1" type="ORF">AS180_09455</name>
</gene>
<proteinExistence type="predicted"/>
<sequence length="96" mass="11197">MYKISKLAEMAFITKRTVNYYSKELLVHLRLIEALKQKGLLLRKRKQQLENTSHIENKTLLHKDELITTSLYTTTKSVASRIKGLMTVKKLLLSNH</sequence>
<name>A0A0V8JME7_9BACI</name>
<dbReference type="Proteomes" id="UP000053681">
    <property type="component" value="Unassembled WGS sequence"/>
</dbReference>
<dbReference type="AlphaFoldDB" id="A0A0V8JME7"/>
<protein>
    <submittedName>
        <fullName evidence="1">Uncharacterized protein</fullName>
    </submittedName>
</protein>
<evidence type="ECO:0000313" key="1">
    <source>
        <dbReference type="EMBL" id="KSU88138.1"/>
    </source>
</evidence>